<dbReference type="RefSeq" id="WP_003743662.1">
    <property type="nucleotide sequence ID" value="NZ_ACDX02000014.1"/>
</dbReference>
<comment type="caution">
    <text evidence="2">The sequence shown here is derived from an EMBL/GenBank/DDBJ whole genome shotgun (WGS) entry which is preliminary data.</text>
</comment>
<protein>
    <submittedName>
        <fullName evidence="2">Uncharacterized protein</fullName>
    </submittedName>
</protein>
<sequence length="230" mass="26079">MDNSLNNEPSLEKSNSAALWLKRTAVLILWLAAFLSGVTALYGLTRVGNEPANLILVALLSAGAWYGIYFGGRLTGWFRSSENPQIRYPSIHWAIWTLETFFALFFASIIFDKQNIGLVVFCLIFSGLAGVSAYLRGKRLIADYRLRKNTEVRATVWRLIWSFIFALLWSATILLCLYALLRQMALPEGIEPATFCFIFILTVLSGCAAYYCWNGLAKLFQKYAQQQKTW</sequence>
<evidence type="ECO:0000256" key="1">
    <source>
        <dbReference type="SAM" id="Phobius"/>
    </source>
</evidence>
<feature type="transmembrane region" description="Helical" evidence="1">
    <location>
        <begin position="116"/>
        <end position="135"/>
    </location>
</feature>
<dbReference type="STRING" id="546266.NEIMUCOT_05696"/>
<gene>
    <name evidence="2" type="ORF">NEIMUCOT_05696</name>
</gene>
<name>D2ZYI5_NEIM2</name>
<keyword evidence="1" id="KW-0472">Membrane</keyword>
<accession>D2ZYI5</accession>
<evidence type="ECO:0000313" key="2">
    <source>
        <dbReference type="EMBL" id="EFC87784.1"/>
    </source>
</evidence>
<feature type="transmembrane region" description="Helical" evidence="1">
    <location>
        <begin position="20"/>
        <end position="42"/>
    </location>
</feature>
<feature type="transmembrane region" description="Helical" evidence="1">
    <location>
        <begin position="93"/>
        <end position="110"/>
    </location>
</feature>
<feature type="transmembrane region" description="Helical" evidence="1">
    <location>
        <begin position="54"/>
        <end position="72"/>
    </location>
</feature>
<dbReference type="Proteomes" id="UP000003344">
    <property type="component" value="Unassembled WGS sequence"/>
</dbReference>
<feature type="transmembrane region" description="Helical" evidence="1">
    <location>
        <begin position="156"/>
        <end position="180"/>
    </location>
</feature>
<reference evidence="2 3" key="1">
    <citation type="submission" date="2009-10" db="EMBL/GenBank/DDBJ databases">
        <authorList>
            <person name="Weinstock G."/>
            <person name="Sodergren E."/>
            <person name="Clifton S."/>
            <person name="Fulton L."/>
            <person name="Fulton B."/>
            <person name="Courtney L."/>
            <person name="Fronick C."/>
            <person name="Harrison M."/>
            <person name="Strong C."/>
            <person name="Farmer C."/>
            <person name="Delahaunty K."/>
            <person name="Markovic C."/>
            <person name="Hall O."/>
            <person name="Minx P."/>
            <person name="Tomlinson C."/>
            <person name="Mitreva M."/>
            <person name="Nelson J."/>
            <person name="Hou S."/>
            <person name="Wollam A."/>
            <person name="Pepin K.H."/>
            <person name="Johnson M."/>
            <person name="Bhonagiri V."/>
            <person name="Nash W.E."/>
            <person name="Warren W."/>
            <person name="Chinwalla A."/>
            <person name="Mardis E.R."/>
            <person name="Wilson R.K."/>
        </authorList>
    </citation>
    <scope>NUCLEOTIDE SEQUENCE [LARGE SCALE GENOMIC DNA]</scope>
    <source>
        <strain evidence="3">ATCC 25996 / DSM 4631 / NCTC 10774 / M26</strain>
    </source>
</reference>
<dbReference type="EMBL" id="ACDX02000014">
    <property type="protein sequence ID" value="EFC87784.1"/>
    <property type="molecule type" value="Genomic_DNA"/>
</dbReference>
<keyword evidence="1" id="KW-1133">Transmembrane helix</keyword>
<keyword evidence="1" id="KW-0812">Transmembrane</keyword>
<dbReference type="AlphaFoldDB" id="D2ZYI5"/>
<feature type="transmembrane region" description="Helical" evidence="1">
    <location>
        <begin position="192"/>
        <end position="213"/>
    </location>
</feature>
<evidence type="ECO:0000313" key="3">
    <source>
        <dbReference type="Proteomes" id="UP000003344"/>
    </source>
</evidence>
<proteinExistence type="predicted"/>
<organism evidence="2 3">
    <name type="scientific">Neisseria mucosa (strain ATCC 25996 / DSM 4631 / NCTC 10774 / M26)</name>
    <dbReference type="NCBI Taxonomy" id="546266"/>
    <lineage>
        <taxon>Bacteria</taxon>
        <taxon>Pseudomonadati</taxon>
        <taxon>Pseudomonadota</taxon>
        <taxon>Betaproteobacteria</taxon>
        <taxon>Neisseriales</taxon>
        <taxon>Neisseriaceae</taxon>
        <taxon>Neisseria</taxon>
    </lineage>
</organism>